<keyword evidence="1" id="KW-0472">Membrane</keyword>
<accession>A0A2K9PUW6</accession>
<evidence type="ECO:0000313" key="3">
    <source>
        <dbReference type="Proteomes" id="UP000235826"/>
    </source>
</evidence>
<gene>
    <name evidence="2" type="ORF">C1H87_20000</name>
</gene>
<proteinExistence type="predicted"/>
<keyword evidence="1" id="KW-0812">Transmembrane</keyword>
<keyword evidence="1" id="KW-1133">Transmembrane helix</keyword>
<dbReference type="KEGG" id="fek:C1H87_20000"/>
<feature type="transmembrane region" description="Helical" evidence="1">
    <location>
        <begin position="40"/>
        <end position="57"/>
    </location>
</feature>
<dbReference type="Proteomes" id="UP000235826">
    <property type="component" value="Chromosome"/>
</dbReference>
<feature type="transmembrane region" description="Helical" evidence="1">
    <location>
        <begin position="69"/>
        <end position="88"/>
    </location>
</feature>
<evidence type="ECO:0000313" key="2">
    <source>
        <dbReference type="EMBL" id="AUP80866.1"/>
    </source>
</evidence>
<feature type="transmembrane region" description="Helical" evidence="1">
    <location>
        <begin position="7"/>
        <end position="25"/>
    </location>
</feature>
<organism evidence="2 3">
    <name type="scientific">Flavivirga eckloniae</name>
    <dbReference type="NCBI Taxonomy" id="1803846"/>
    <lineage>
        <taxon>Bacteria</taxon>
        <taxon>Pseudomonadati</taxon>
        <taxon>Bacteroidota</taxon>
        <taxon>Flavobacteriia</taxon>
        <taxon>Flavobacteriales</taxon>
        <taxon>Flavobacteriaceae</taxon>
        <taxon>Flavivirga</taxon>
    </lineage>
</organism>
<keyword evidence="3" id="KW-1185">Reference proteome</keyword>
<evidence type="ECO:0000256" key="1">
    <source>
        <dbReference type="SAM" id="Phobius"/>
    </source>
</evidence>
<protein>
    <submittedName>
        <fullName evidence="2">Uncharacterized protein</fullName>
    </submittedName>
</protein>
<sequence length="180" mass="20939">MNVRTKYILLILGISAFGLSIYNKYNAYNETSFNPGELEYAKVFFGIGILCVGLYYFNKNWRNLMTKIMIGAFGICLVLNLYLIAQIYESEQIQNRLSEYHELDCEKITNRFKADLKNKEIKYFSGGLVGSGNLSKNVKKYGIENFELGCQVYDNLECYNNLVRNYLKDEKNININELYE</sequence>
<reference evidence="2 3" key="1">
    <citation type="submission" date="2018-01" db="EMBL/GenBank/DDBJ databases">
        <title>Complete genome sequence of Flavivirga eckloniae ECD14 isolated from seaweed Ecklonia cava.</title>
        <authorList>
            <person name="Lee J.H."/>
            <person name="Baik K.S."/>
            <person name="Seong C.N."/>
        </authorList>
    </citation>
    <scope>NUCLEOTIDE SEQUENCE [LARGE SCALE GENOMIC DNA]</scope>
    <source>
        <strain evidence="2 3">ECD14</strain>
    </source>
</reference>
<dbReference type="AlphaFoldDB" id="A0A2K9PUW6"/>
<dbReference type="EMBL" id="CP025791">
    <property type="protein sequence ID" value="AUP80866.1"/>
    <property type="molecule type" value="Genomic_DNA"/>
</dbReference>
<dbReference type="RefSeq" id="WP_102757511.1">
    <property type="nucleotide sequence ID" value="NZ_CP025791.1"/>
</dbReference>
<name>A0A2K9PUW6_9FLAO</name>
<dbReference type="OrthoDB" id="1202475at2"/>